<dbReference type="Pfam" id="PF13458">
    <property type="entry name" value="Peripla_BP_6"/>
    <property type="match status" value="1"/>
</dbReference>
<keyword evidence="3" id="KW-0029">Amino-acid transport</keyword>
<dbReference type="SUPFAM" id="SSF53822">
    <property type="entry name" value="Periplasmic binding protein-like I"/>
    <property type="match status" value="1"/>
</dbReference>
<organism evidence="6 7">
    <name type="scientific">Methylocella silvestris (strain DSM 15510 / CIP 108128 / LMG 27833 / NCIMB 13906 / BL2)</name>
    <dbReference type="NCBI Taxonomy" id="395965"/>
    <lineage>
        <taxon>Bacteria</taxon>
        <taxon>Pseudomonadati</taxon>
        <taxon>Pseudomonadota</taxon>
        <taxon>Alphaproteobacteria</taxon>
        <taxon>Hyphomicrobiales</taxon>
        <taxon>Beijerinckiaceae</taxon>
        <taxon>Methylocella</taxon>
    </lineage>
</organism>
<dbReference type="GO" id="GO:0006865">
    <property type="term" value="P:amino acid transport"/>
    <property type="evidence" value="ECO:0007669"/>
    <property type="project" value="UniProtKB-KW"/>
</dbReference>
<reference evidence="6 7" key="1">
    <citation type="journal article" date="2010" name="J. Bacteriol.">
        <title>Complete genome sequence of the aerobic facultative methanotroph Methylocella silvestris BL2.</title>
        <authorList>
            <person name="Chen Y."/>
            <person name="Crombie A."/>
            <person name="Rahman M.T."/>
            <person name="Dedysh S.N."/>
            <person name="Liesack W."/>
            <person name="Stott M.B."/>
            <person name="Alam M."/>
            <person name="Theisen A.R."/>
            <person name="Murrell J.C."/>
            <person name="Dunfield P.F."/>
        </authorList>
    </citation>
    <scope>NUCLEOTIDE SEQUENCE [LARGE SCALE GENOMIC DNA]</scope>
    <source>
        <strain evidence="7">DSM 15510 / CIP 108128 / LMG 27833 / NCIMB 13906 / BL2</strain>
    </source>
</reference>
<feature type="signal peptide" evidence="4">
    <location>
        <begin position="1"/>
        <end position="26"/>
    </location>
</feature>
<gene>
    <name evidence="6" type="ordered locus">Msil_0007</name>
</gene>
<dbReference type="HOGENOM" id="CLU_052000_0_0_5"/>
<evidence type="ECO:0000256" key="1">
    <source>
        <dbReference type="ARBA" id="ARBA00010062"/>
    </source>
</evidence>
<dbReference type="NCBIfam" id="TIGR03863">
    <property type="entry name" value="PQQ_ABC_bind"/>
    <property type="match status" value="1"/>
</dbReference>
<dbReference type="STRING" id="395965.Msil_0007"/>
<name>B8EJI8_METSB</name>
<dbReference type="CDD" id="cd06268">
    <property type="entry name" value="PBP1_ABC_transporter_LIVBP-like"/>
    <property type="match status" value="1"/>
</dbReference>
<evidence type="ECO:0000256" key="2">
    <source>
        <dbReference type="ARBA" id="ARBA00022729"/>
    </source>
</evidence>
<dbReference type="AlphaFoldDB" id="B8EJI8"/>
<feature type="chain" id="PRO_5002868457" description="Leucine-binding protein domain-containing protein" evidence="4">
    <location>
        <begin position="27"/>
        <end position="410"/>
    </location>
</feature>
<keyword evidence="7" id="KW-1185">Reference proteome</keyword>
<protein>
    <recommendedName>
        <fullName evidence="5">Leucine-binding protein domain-containing protein</fullName>
    </recommendedName>
</protein>
<dbReference type="KEGG" id="msl:Msil_0007"/>
<dbReference type="InterPro" id="IPR022478">
    <property type="entry name" value="ABC_transptr_sub-bd_PQQ"/>
</dbReference>
<dbReference type="InterPro" id="IPR051010">
    <property type="entry name" value="BCAA_transport"/>
</dbReference>
<dbReference type="Gene3D" id="3.40.50.2300">
    <property type="match status" value="2"/>
</dbReference>
<evidence type="ECO:0000256" key="4">
    <source>
        <dbReference type="SAM" id="SignalP"/>
    </source>
</evidence>
<accession>B8EJI8</accession>
<dbReference type="RefSeq" id="WP_012589061.1">
    <property type="nucleotide sequence ID" value="NC_011666.1"/>
</dbReference>
<dbReference type="InterPro" id="IPR028081">
    <property type="entry name" value="Leu-bd"/>
</dbReference>
<dbReference type="OrthoDB" id="5341635at2"/>
<dbReference type="InterPro" id="IPR028082">
    <property type="entry name" value="Peripla_BP_I"/>
</dbReference>
<dbReference type="PANTHER" id="PTHR30483:SF6">
    <property type="entry name" value="PERIPLASMIC BINDING PROTEIN OF ABC TRANSPORTER FOR NATURAL AMINO ACIDS"/>
    <property type="match status" value="1"/>
</dbReference>
<sequence length="410" mass="44644">MGRKTVRSLLVGCAFALLVASLWAFAATAAPQTGAAAAPLNVKIGVIRTIHSRDTISILDIPAEDDGVAGAKLAIEDNNTTGKFLNQTFEIADVKLKEGEDPVVALNALVDQGIGLILADVPAAQLLALADAAHGKNILLFNVGAPEDSLREEDCRANVIHVGPTHSMLADGLAQYLVWKRWPRWLLIKGSHPQDELFAAALRRSAKKFGAKIVEERVYEDTGGGRRSDSGSVQTQRLIPTATQSAPAYDVLVAADESDVFAGYLPYRNYDPRPVVGSAGLKPTSWDATHEQWGAIQLQNRFYKLASRRMNERDNQAWVAARIIGEAATRAGSNDPKTLRDYIVGPEFSIAAFKGQKQTLRSWNQQLRQPILLGDGRMIVSVSPQEGFLHQTSELDTLGFDQPETKCKLR</sequence>
<feature type="domain" description="Leucine-binding protein" evidence="5">
    <location>
        <begin position="64"/>
        <end position="221"/>
    </location>
</feature>
<keyword evidence="2 4" id="KW-0732">Signal</keyword>
<keyword evidence="3" id="KW-0813">Transport</keyword>
<dbReference type="eggNOG" id="COG0683">
    <property type="taxonomic scope" value="Bacteria"/>
</dbReference>
<dbReference type="PANTHER" id="PTHR30483">
    <property type="entry name" value="LEUCINE-SPECIFIC-BINDING PROTEIN"/>
    <property type="match status" value="1"/>
</dbReference>
<proteinExistence type="inferred from homology"/>
<comment type="similarity">
    <text evidence="1">Belongs to the leucine-binding protein family.</text>
</comment>
<evidence type="ECO:0000313" key="6">
    <source>
        <dbReference type="EMBL" id="ACK48991.1"/>
    </source>
</evidence>
<dbReference type="Proteomes" id="UP000002257">
    <property type="component" value="Chromosome"/>
</dbReference>
<evidence type="ECO:0000259" key="5">
    <source>
        <dbReference type="Pfam" id="PF13458"/>
    </source>
</evidence>
<dbReference type="EMBL" id="CP001280">
    <property type="protein sequence ID" value="ACK48991.1"/>
    <property type="molecule type" value="Genomic_DNA"/>
</dbReference>
<evidence type="ECO:0000256" key="3">
    <source>
        <dbReference type="ARBA" id="ARBA00022970"/>
    </source>
</evidence>
<evidence type="ECO:0000313" key="7">
    <source>
        <dbReference type="Proteomes" id="UP000002257"/>
    </source>
</evidence>